<dbReference type="PANTHER" id="PTHR33735:SF10">
    <property type="entry name" value="EXPRESSED PROTEIN"/>
    <property type="match status" value="1"/>
</dbReference>
<keyword evidence="3" id="KW-1185">Reference proteome</keyword>
<dbReference type="EMBL" id="JBANAX010000046">
    <property type="protein sequence ID" value="KAL1224842.1"/>
    <property type="molecule type" value="Genomic_DNA"/>
</dbReference>
<accession>A0ABD1C5Y5</accession>
<reference evidence="2 3" key="1">
    <citation type="submission" date="2024-04" db="EMBL/GenBank/DDBJ databases">
        <title>Genome assembly C_amara_ONT_v2.</title>
        <authorList>
            <person name="Yant L."/>
            <person name="Moore C."/>
            <person name="Slenker M."/>
        </authorList>
    </citation>
    <scope>NUCLEOTIDE SEQUENCE [LARGE SCALE GENOMIC DNA]</scope>
    <source>
        <tissue evidence="2">Leaf</tissue>
    </source>
</reference>
<protein>
    <submittedName>
        <fullName evidence="2">Uncharacterized protein</fullName>
    </submittedName>
</protein>
<name>A0ABD1C5Y5_CARAN</name>
<dbReference type="Proteomes" id="UP001558713">
    <property type="component" value="Unassembled WGS sequence"/>
</dbReference>
<evidence type="ECO:0000313" key="3">
    <source>
        <dbReference type="Proteomes" id="UP001558713"/>
    </source>
</evidence>
<dbReference type="AlphaFoldDB" id="A0ABD1C5Y5"/>
<feature type="region of interest" description="Disordered" evidence="1">
    <location>
        <begin position="214"/>
        <end position="236"/>
    </location>
</feature>
<organism evidence="2 3">
    <name type="scientific">Cardamine amara subsp. amara</name>
    <dbReference type="NCBI Taxonomy" id="228776"/>
    <lineage>
        <taxon>Eukaryota</taxon>
        <taxon>Viridiplantae</taxon>
        <taxon>Streptophyta</taxon>
        <taxon>Embryophyta</taxon>
        <taxon>Tracheophyta</taxon>
        <taxon>Spermatophyta</taxon>
        <taxon>Magnoliopsida</taxon>
        <taxon>eudicotyledons</taxon>
        <taxon>Gunneridae</taxon>
        <taxon>Pentapetalae</taxon>
        <taxon>rosids</taxon>
        <taxon>malvids</taxon>
        <taxon>Brassicales</taxon>
        <taxon>Brassicaceae</taxon>
        <taxon>Cardamineae</taxon>
        <taxon>Cardamine</taxon>
    </lineage>
</organism>
<proteinExistence type="predicted"/>
<evidence type="ECO:0000313" key="2">
    <source>
        <dbReference type="EMBL" id="KAL1224842.1"/>
    </source>
</evidence>
<comment type="caution">
    <text evidence="2">The sequence shown here is derived from an EMBL/GenBank/DDBJ whole genome shotgun (WGS) entry which is preliminary data.</text>
</comment>
<sequence length="236" mass="26671">MYLSRRMQSGGYAVYRQGLAEVLQIYNKVEKKTSLNPCPAIIRFGRDYHNQMSPQGLKFSNPVNAGRYFSNGSNNSKMQSSPPNQWFNFPSWGRWIIGSAISVVLSFWNNKRIQKLKRIEGEAELAVEGVEAIAEMVEKVATATDKMAKEMAENLPEESNLKNVALVVEHISEVAAHEAHLTEIFLHKVEEVTQDLDDLEAMIEPLVDKHKKVVTAETKQQAKEEEEANSESPSRH</sequence>
<dbReference type="PANTHER" id="PTHR33735">
    <property type="entry name" value="EXPRESSED PROTEIN"/>
    <property type="match status" value="1"/>
</dbReference>
<evidence type="ECO:0000256" key="1">
    <source>
        <dbReference type="SAM" id="MobiDB-lite"/>
    </source>
</evidence>
<gene>
    <name evidence="2" type="ORF">V5N11_015620</name>
</gene>